<feature type="region of interest" description="Disordered" evidence="1">
    <location>
        <begin position="33"/>
        <end position="114"/>
    </location>
</feature>
<feature type="region of interest" description="Disordered" evidence="1">
    <location>
        <begin position="161"/>
        <end position="211"/>
    </location>
</feature>
<dbReference type="EMBL" id="CP064782">
    <property type="protein sequence ID" value="QWT48085.1"/>
    <property type="molecule type" value="Genomic_DNA"/>
</dbReference>
<evidence type="ECO:0000313" key="3">
    <source>
        <dbReference type="EMBL" id="QWT48085.1"/>
    </source>
</evidence>
<evidence type="ECO:0000313" key="4">
    <source>
        <dbReference type="Proteomes" id="UP000683428"/>
    </source>
</evidence>
<organism evidence="3 4">
    <name type="scientific">Azospira inquinata</name>
    <dbReference type="NCBI Taxonomy" id="2785627"/>
    <lineage>
        <taxon>Bacteria</taxon>
        <taxon>Pseudomonadati</taxon>
        <taxon>Pseudomonadota</taxon>
        <taxon>Betaproteobacteria</taxon>
        <taxon>Rhodocyclales</taxon>
        <taxon>Rhodocyclaceae</taxon>
        <taxon>Azospira</taxon>
    </lineage>
</organism>
<feature type="compositionally biased region" description="Polar residues" evidence="1">
    <location>
        <begin position="60"/>
        <end position="106"/>
    </location>
</feature>
<gene>
    <name evidence="3" type="ORF">Azoinq_09390</name>
</gene>
<name>A0A975SKN7_9RHOO</name>
<sequence length="211" mass="21716">MSSRPSPRSLAAPALLLLWGLSLALPAQAGRLSQGTFTGQRGGSGAYSRQIDRAPDQVSRDTSVTGSQGRLWQRSSNASYDKATGTGQRTVTGPGGNTRSSSGSYDSTDKTYSRTITGANGQSVAATSQYNSATHQVDTSYTGPQGQTVTTATGYDKANHGADTTMTGANGQTYTRSGSNSYDSADHSLNHQVTGPGGRTRGITLTPGGAN</sequence>
<evidence type="ECO:0008006" key="5">
    <source>
        <dbReference type="Google" id="ProtNLM"/>
    </source>
</evidence>
<keyword evidence="2" id="KW-0732">Signal</keyword>
<evidence type="ECO:0000256" key="1">
    <source>
        <dbReference type="SAM" id="MobiDB-lite"/>
    </source>
</evidence>
<feature type="chain" id="PRO_5036918903" description="YD repeat-containing protein" evidence="2">
    <location>
        <begin position="30"/>
        <end position="211"/>
    </location>
</feature>
<dbReference type="Proteomes" id="UP000683428">
    <property type="component" value="Chromosome"/>
</dbReference>
<evidence type="ECO:0000256" key="2">
    <source>
        <dbReference type="SAM" id="SignalP"/>
    </source>
</evidence>
<proteinExistence type="predicted"/>
<protein>
    <recommendedName>
        <fullName evidence="5">YD repeat-containing protein</fullName>
    </recommendedName>
</protein>
<dbReference type="KEGG" id="aiq:Azoinq_09390"/>
<reference evidence="3" key="1">
    <citation type="submission" date="2020-11" db="EMBL/GenBank/DDBJ databases">
        <title>Azospira inquinata sp. nov.</title>
        <authorList>
            <person name="Moe W.M."/>
            <person name="Mikes M.C."/>
        </authorList>
    </citation>
    <scope>NUCLEOTIDE SEQUENCE</scope>
    <source>
        <strain evidence="3">Azo-3</strain>
    </source>
</reference>
<accession>A0A975SKN7</accession>
<dbReference type="AlphaFoldDB" id="A0A975SKN7"/>
<keyword evidence="4" id="KW-1185">Reference proteome</keyword>
<feature type="compositionally biased region" description="Basic and acidic residues" evidence="1">
    <location>
        <begin position="50"/>
        <end position="59"/>
    </location>
</feature>
<feature type="compositionally biased region" description="Polar residues" evidence="1">
    <location>
        <begin position="162"/>
        <end position="183"/>
    </location>
</feature>
<feature type="signal peptide" evidence="2">
    <location>
        <begin position="1"/>
        <end position="29"/>
    </location>
</feature>
<dbReference type="RefSeq" id="WP_216129713.1">
    <property type="nucleotide sequence ID" value="NZ_CP064782.1"/>
</dbReference>